<feature type="transmembrane region" description="Helical" evidence="9">
    <location>
        <begin position="196"/>
        <end position="218"/>
    </location>
</feature>
<accession>A0A562J7F1</accession>
<keyword evidence="3" id="KW-0050">Antiport</keyword>
<feature type="transmembrane region" description="Helical" evidence="9">
    <location>
        <begin position="141"/>
        <end position="167"/>
    </location>
</feature>
<dbReference type="PANTHER" id="PTHR33451:SF3">
    <property type="entry name" value="MALATE-2H(+)_NA(+)-LACTATE ANTIPORTER"/>
    <property type="match status" value="1"/>
</dbReference>
<comment type="similarity">
    <text evidence="8">Belongs to the NhaC Na(+)/H(+) (TC 2.A.35) antiporter family.</text>
</comment>
<evidence type="ECO:0000256" key="6">
    <source>
        <dbReference type="ARBA" id="ARBA00022989"/>
    </source>
</evidence>
<dbReference type="NCBIfam" id="TIGR00931">
    <property type="entry name" value="antiport_nhaC"/>
    <property type="match status" value="1"/>
</dbReference>
<comment type="subcellular location">
    <subcellularLocation>
        <location evidence="1">Cell membrane</location>
        <topology evidence="1">Multi-pass membrane protein</topology>
    </subcellularLocation>
</comment>
<feature type="domain" description="Na+/H+ antiporter NhaC-like C-terminal" evidence="10">
    <location>
        <begin position="164"/>
        <end position="456"/>
    </location>
</feature>
<dbReference type="GO" id="GO:0005886">
    <property type="term" value="C:plasma membrane"/>
    <property type="evidence" value="ECO:0007669"/>
    <property type="project" value="UniProtKB-SubCell"/>
</dbReference>
<dbReference type="EMBL" id="VLKH01000007">
    <property type="protein sequence ID" value="TWH78973.1"/>
    <property type="molecule type" value="Genomic_DNA"/>
</dbReference>
<evidence type="ECO:0000256" key="7">
    <source>
        <dbReference type="ARBA" id="ARBA00023136"/>
    </source>
</evidence>
<dbReference type="InterPro" id="IPR052180">
    <property type="entry name" value="NhaC_Na-H+_Antiporter"/>
</dbReference>
<feature type="transmembrane region" description="Helical" evidence="9">
    <location>
        <begin position="354"/>
        <end position="377"/>
    </location>
</feature>
<keyword evidence="7 9" id="KW-0472">Membrane</keyword>
<keyword evidence="5 9" id="KW-0812">Transmembrane</keyword>
<dbReference type="RefSeq" id="WP_145084113.1">
    <property type="nucleotide sequence ID" value="NZ_JAYFNS010000002.1"/>
</dbReference>
<keyword evidence="12" id="KW-1185">Reference proteome</keyword>
<evidence type="ECO:0000256" key="1">
    <source>
        <dbReference type="ARBA" id="ARBA00004651"/>
    </source>
</evidence>
<dbReference type="GO" id="GO:0015297">
    <property type="term" value="F:antiporter activity"/>
    <property type="evidence" value="ECO:0007669"/>
    <property type="project" value="UniProtKB-KW"/>
</dbReference>
<dbReference type="AlphaFoldDB" id="A0A562J7F1"/>
<dbReference type="InterPro" id="IPR018461">
    <property type="entry name" value="Na/H_Antiport_NhaC-like_C"/>
</dbReference>
<proteinExistence type="inferred from homology"/>
<keyword evidence="4" id="KW-1003">Cell membrane</keyword>
<feature type="transmembrane region" description="Helical" evidence="9">
    <location>
        <begin position="79"/>
        <end position="102"/>
    </location>
</feature>
<evidence type="ECO:0000313" key="11">
    <source>
        <dbReference type="EMBL" id="TWH78973.1"/>
    </source>
</evidence>
<evidence type="ECO:0000256" key="5">
    <source>
        <dbReference type="ARBA" id="ARBA00022692"/>
    </source>
</evidence>
<protein>
    <submittedName>
        <fullName evidence="11">NhaC family Na+:H+ antiporter</fullName>
    </submittedName>
</protein>
<feature type="transmembrane region" description="Helical" evidence="9">
    <location>
        <begin position="316"/>
        <end position="333"/>
    </location>
</feature>
<comment type="caution">
    <text evidence="11">The sequence shown here is derived from an EMBL/GenBank/DDBJ whole genome shotgun (WGS) entry which is preliminary data.</text>
</comment>
<dbReference type="Pfam" id="PF03553">
    <property type="entry name" value="Na_H_antiporter"/>
    <property type="match status" value="1"/>
</dbReference>
<organism evidence="11 12">
    <name type="scientific">Sedimentibacter saalensis</name>
    <dbReference type="NCBI Taxonomy" id="130788"/>
    <lineage>
        <taxon>Bacteria</taxon>
        <taxon>Bacillati</taxon>
        <taxon>Bacillota</taxon>
        <taxon>Tissierellia</taxon>
        <taxon>Sedimentibacter</taxon>
    </lineage>
</organism>
<evidence type="ECO:0000313" key="12">
    <source>
        <dbReference type="Proteomes" id="UP000315343"/>
    </source>
</evidence>
<sequence>MSKDPKQKKVPSLGVSIIPVAVTVGLLAFSIIVYGADVHIPIIIGAIVAAAIAIFTLGFTWKEIEEGIVESIGSTMQAILILAIIGVLIGTWISGGIVPTLIYYGLQVLSPTFFLAASVILCSIVSLATGSSWTTAGTVGVALIGVGQGLGISLPLAAGAIISGAYFGDKISPLSDTTNLAPAMAGASLFDHIKHMLYTTSVSYGITFVIFLVIGLQYRGKQLDVTEINGILAAIESIYTINPILLLIPVIVIVMVAMKVPAIPGLIIGCILGGIATVYQGGDFGYILDVANYGTVAESGHAMVDELLTNGGLQNMMWTISLIMCALTFGGVLEKTGMMAVIANKLLGFAKSTGSLVLITALTCLFVNILCGDQYLALALPGKMYKDTYHERGLAPRNLSRTLEDSGTVTSALVPWNTCGATMSTFLGVPTLSYMFYAFFNILSPIVTVVFAFLGISIMTLEEDPAAPEYVRPMKLKKSPKELMEIQERYLKMNNI</sequence>
<evidence type="ECO:0000259" key="10">
    <source>
        <dbReference type="Pfam" id="PF03553"/>
    </source>
</evidence>
<feature type="transmembrane region" description="Helical" evidence="9">
    <location>
        <begin position="12"/>
        <end position="34"/>
    </location>
</feature>
<evidence type="ECO:0000256" key="3">
    <source>
        <dbReference type="ARBA" id="ARBA00022449"/>
    </source>
</evidence>
<dbReference type="Proteomes" id="UP000315343">
    <property type="component" value="Unassembled WGS sequence"/>
</dbReference>
<dbReference type="PANTHER" id="PTHR33451">
    <property type="entry name" value="MALATE-2H(+)/NA(+)-LACTATE ANTIPORTER"/>
    <property type="match status" value="1"/>
</dbReference>
<keyword evidence="6 9" id="KW-1133">Transmembrane helix</keyword>
<name>A0A562J7F1_9FIRM</name>
<feature type="transmembrane region" description="Helical" evidence="9">
    <location>
        <begin position="230"/>
        <end position="256"/>
    </location>
</feature>
<feature type="transmembrane region" description="Helical" evidence="9">
    <location>
        <begin position="262"/>
        <end position="279"/>
    </location>
</feature>
<evidence type="ECO:0000256" key="4">
    <source>
        <dbReference type="ARBA" id="ARBA00022475"/>
    </source>
</evidence>
<evidence type="ECO:0000256" key="9">
    <source>
        <dbReference type="SAM" id="Phobius"/>
    </source>
</evidence>
<feature type="transmembrane region" description="Helical" evidence="9">
    <location>
        <begin position="434"/>
        <end position="456"/>
    </location>
</feature>
<evidence type="ECO:0000256" key="2">
    <source>
        <dbReference type="ARBA" id="ARBA00022448"/>
    </source>
</evidence>
<gene>
    <name evidence="11" type="ORF">LY60_02499</name>
</gene>
<dbReference type="OrthoDB" id="9762978at2"/>
<reference evidence="11 12" key="1">
    <citation type="submission" date="2019-07" db="EMBL/GenBank/DDBJ databases">
        <title>Genomic Encyclopedia of Type Strains, Phase I: the one thousand microbial genomes (KMG-I) project.</title>
        <authorList>
            <person name="Kyrpides N."/>
        </authorList>
    </citation>
    <scope>NUCLEOTIDE SEQUENCE [LARGE SCALE GENOMIC DNA]</scope>
    <source>
        <strain evidence="11 12">DSM 13558</strain>
    </source>
</reference>
<keyword evidence="2" id="KW-0813">Transport</keyword>
<feature type="transmembrane region" description="Helical" evidence="9">
    <location>
        <begin position="40"/>
        <end position="59"/>
    </location>
</feature>
<dbReference type="InterPro" id="IPR004770">
    <property type="entry name" value="Na/H_antiport_NhaC"/>
</dbReference>
<evidence type="ECO:0000256" key="8">
    <source>
        <dbReference type="ARBA" id="ARBA00038435"/>
    </source>
</evidence>
<feature type="transmembrane region" description="Helical" evidence="9">
    <location>
        <begin position="108"/>
        <end position="129"/>
    </location>
</feature>